<dbReference type="Gene3D" id="3.40.109.10">
    <property type="entry name" value="NADH Oxidase"/>
    <property type="match status" value="1"/>
</dbReference>
<dbReference type="AlphaFoldDB" id="A0A1I3XTH6"/>
<reference evidence="5" key="1">
    <citation type="submission" date="2016-10" db="EMBL/GenBank/DDBJ databases">
        <authorList>
            <person name="Varghese N."/>
            <person name="Submissions S."/>
        </authorList>
    </citation>
    <scope>NUCLEOTIDE SEQUENCE [LARGE SCALE GENOMIC DNA]</scope>
    <source>
        <strain evidence="5">OK042</strain>
    </source>
</reference>
<dbReference type="SUPFAM" id="SSF55469">
    <property type="entry name" value="FMN-dependent nitroreductase-like"/>
    <property type="match status" value="1"/>
</dbReference>
<dbReference type="PANTHER" id="PTHR43673">
    <property type="entry name" value="NAD(P)H NITROREDUCTASE YDGI-RELATED"/>
    <property type="match status" value="1"/>
</dbReference>
<keyword evidence="2" id="KW-0560">Oxidoreductase</keyword>
<evidence type="ECO:0000259" key="3">
    <source>
        <dbReference type="Pfam" id="PF00881"/>
    </source>
</evidence>
<dbReference type="Proteomes" id="UP000198915">
    <property type="component" value="Unassembled WGS sequence"/>
</dbReference>
<accession>A0A1I3XTH6</accession>
<dbReference type="InterPro" id="IPR029479">
    <property type="entry name" value="Nitroreductase"/>
</dbReference>
<sequence>MQTDQKLTAEQAMEARHSVRKYDPNVAIPQGELNEILRLAASAPSSWNLQHWRFLVVTDPAIKQKLLPIAYNQQQVIDAYATIIILGDLEADKAATVVYDQALAKGLVSQQVRDTMISQVENAYKNNPEMARDEAIRNSSYAAMQLMLAAKAKGYDTCPMGGYDKAKLVEALNIPSRYIPSLMLTIGKAAVQAHPTDRLGLDQLVIENSF</sequence>
<keyword evidence="5" id="KW-1185">Reference proteome</keyword>
<evidence type="ECO:0000256" key="2">
    <source>
        <dbReference type="ARBA" id="ARBA00023002"/>
    </source>
</evidence>
<organism evidence="4 5">
    <name type="scientific">Brevibacillus centrosporus</name>
    <dbReference type="NCBI Taxonomy" id="54910"/>
    <lineage>
        <taxon>Bacteria</taxon>
        <taxon>Bacillati</taxon>
        <taxon>Bacillota</taxon>
        <taxon>Bacilli</taxon>
        <taxon>Bacillales</taxon>
        <taxon>Paenibacillaceae</taxon>
        <taxon>Brevibacillus</taxon>
    </lineage>
</organism>
<protein>
    <submittedName>
        <fullName evidence="4">Nitroreductase</fullName>
    </submittedName>
</protein>
<comment type="similarity">
    <text evidence="1">Belongs to the nitroreductase family.</text>
</comment>
<dbReference type="PANTHER" id="PTHR43673:SF3">
    <property type="entry name" value="NAD(P)H NITROREDUCTASE YODC-RELATED"/>
    <property type="match status" value="1"/>
</dbReference>
<dbReference type="CDD" id="cd02137">
    <property type="entry name" value="MhqN-like"/>
    <property type="match status" value="1"/>
</dbReference>
<dbReference type="STRING" id="1884381.SAMN05518846_11072"/>
<evidence type="ECO:0000313" key="4">
    <source>
        <dbReference type="EMBL" id="SFK22820.1"/>
    </source>
</evidence>
<evidence type="ECO:0000256" key="1">
    <source>
        <dbReference type="ARBA" id="ARBA00007118"/>
    </source>
</evidence>
<feature type="domain" description="Nitroreductase" evidence="3">
    <location>
        <begin position="14"/>
        <end position="188"/>
    </location>
</feature>
<evidence type="ECO:0000313" key="5">
    <source>
        <dbReference type="Proteomes" id="UP000198915"/>
    </source>
</evidence>
<dbReference type="RefSeq" id="WP_092270668.1">
    <property type="nucleotide sequence ID" value="NZ_BJOE01000007.1"/>
</dbReference>
<dbReference type="Pfam" id="PF00881">
    <property type="entry name" value="Nitroreductase"/>
    <property type="match status" value="1"/>
</dbReference>
<dbReference type="EMBL" id="FORT01000010">
    <property type="protein sequence ID" value="SFK22820.1"/>
    <property type="molecule type" value="Genomic_DNA"/>
</dbReference>
<gene>
    <name evidence="4" type="ORF">SAMN05518846_11072</name>
</gene>
<dbReference type="InterPro" id="IPR000415">
    <property type="entry name" value="Nitroreductase-like"/>
</dbReference>
<dbReference type="GO" id="GO:0016491">
    <property type="term" value="F:oxidoreductase activity"/>
    <property type="evidence" value="ECO:0007669"/>
    <property type="project" value="UniProtKB-KW"/>
</dbReference>
<name>A0A1I3XTH6_9BACL</name>
<proteinExistence type="inferred from homology"/>